<feature type="binding site" evidence="8">
    <location>
        <position position="166"/>
    </location>
    <ligand>
        <name>ATP</name>
        <dbReference type="ChEBI" id="CHEBI:30616"/>
    </ligand>
</feature>
<dbReference type="Gene3D" id="1.10.1750.10">
    <property type="match status" value="1"/>
</dbReference>
<keyword evidence="4 8" id="KW-0547">Nucleotide-binding</keyword>
<feature type="binding site" evidence="8">
    <location>
        <position position="168"/>
    </location>
    <ligand>
        <name>ATP</name>
        <dbReference type="ChEBI" id="CHEBI:30616"/>
    </ligand>
</feature>
<dbReference type="CDD" id="cd06571">
    <property type="entry name" value="Bac_DnaA_C"/>
    <property type="match status" value="1"/>
</dbReference>
<dbReference type="GO" id="GO:0006275">
    <property type="term" value="P:regulation of DNA replication"/>
    <property type="evidence" value="ECO:0007669"/>
    <property type="project" value="UniProtKB-UniRule"/>
</dbReference>
<organism evidence="14 15">
    <name type="scientific">Candidatus Woesebacteria bacterium RIFOXYB1_FULL_38_16</name>
    <dbReference type="NCBI Taxonomy" id="1802538"/>
    <lineage>
        <taxon>Bacteria</taxon>
        <taxon>Candidatus Woeseibacteriota</taxon>
    </lineage>
</organism>
<keyword evidence="6 8" id="KW-0446">Lipid-binding</keyword>
<dbReference type="InterPro" id="IPR013317">
    <property type="entry name" value="DnaA_dom"/>
</dbReference>
<dbReference type="EMBL" id="MGHY01000007">
    <property type="protein sequence ID" value="OGM79806.1"/>
    <property type="molecule type" value="Genomic_DNA"/>
</dbReference>
<dbReference type="GO" id="GO:0005886">
    <property type="term" value="C:plasma membrane"/>
    <property type="evidence" value="ECO:0007669"/>
    <property type="project" value="TreeGrafter"/>
</dbReference>
<evidence type="ECO:0000256" key="5">
    <source>
        <dbReference type="ARBA" id="ARBA00022840"/>
    </source>
</evidence>
<feature type="region of interest" description="Domain I, interacts with DnaA modulators" evidence="8">
    <location>
        <begin position="1"/>
        <end position="88"/>
    </location>
</feature>
<dbReference type="PRINTS" id="PR00051">
    <property type="entry name" value="DNAA"/>
</dbReference>
<feature type="binding site" evidence="8">
    <location>
        <position position="164"/>
    </location>
    <ligand>
        <name>ATP</name>
        <dbReference type="ChEBI" id="CHEBI:30616"/>
    </ligand>
</feature>
<evidence type="ECO:0000256" key="2">
    <source>
        <dbReference type="ARBA" id="ARBA00022490"/>
    </source>
</evidence>
<feature type="region of interest" description="Domain IV, binds dsDNA" evidence="8">
    <location>
        <begin position="336"/>
        <end position="456"/>
    </location>
</feature>
<dbReference type="Gene3D" id="3.40.50.300">
    <property type="entry name" value="P-loop containing nucleotide triphosphate hydrolases"/>
    <property type="match status" value="1"/>
</dbReference>
<evidence type="ECO:0000256" key="4">
    <source>
        <dbReference type="ARBA" id="ARBA00022741"/>
    </source>
</evidence>
<dbReference type="PANTHER" id="PTHR30050:SF2">
    <property type="entry name" value="CHROMOSOMAL REPLICATION INITIATOR PROTEIN DNAA"/>
    <property type="match status" value="1"/>
</dbReference>
<dbReference type="HAMAP" id="MF_00377">
    <property type="entry name" value="DnaA_bact"/>
    <property type="match status" value="1"/>
</dbReference>
<keyword evidence="2 8" id="KW-0963">Cytoplasm</keyword>
<dbReference type="FunFam" id="3.40.50.300:FF:000668">
    <property type="entry name" value="Chromosomal replication initiator protein DnaA"/>
    <property type="match status" value="1"/>
</dbReference>
<evidence type="ECO:0000256" key="9">
    <source>
        <dbReference type="NCBIfam" id="TIGR00362"/>
    </source>
</evidence>
<dbReference type="GO" id="GO:0003688">
    <property type="term" value="F:DNA replication origin binding"/>
    <property type="evidence" value="ECO:0007669"/>
    <property type="project" value="UniProtKB-UniRule"/>
</dbReference>
<evidence type="ECO:0000256" key="11">
    <source>
        <dbReference type="RuleBase" id="RU004227"/>
    </source>
</evidence>
<dbReference type="Proteomes" id="UP000178999">
    <property type="component" value="Unassembled WGS sequence"/>
</dbReference>
<evidence type="ECO:0000313" key="14">
    <source>
        <dbReference type="EMBL" id="OGM79806.1"/>
    </source>
</evidence>
<comment type="domain">
    <text evidence="8">Domain I is involved in oligomerization and binding regulators, domain II is flexibile and of varying length in different bacteria, domain III forms the AAA+ region, while domain IV binds dsDNA.</text>
</comment>
<name>A0A1F8CUP6_9BACT</name>
<dbReference type="AlphaFoldDB" id="A0A1F8CUP6"/>
<dbReference type="GO" id="GO:0008289">
    <property type="term" value="F:lipid binding"/>
    <property type="evidence" value="ECO:0007669"/>
    <property type="project" value="UniProtKB-KW"/>
</dbReference>
<dbReference type="InterPro" id="IPR013159">
    <property type="entry name" value="DnaA_C"/>
</dbReference>
<evidence type="ECO:0000259" key="13">
    <source>
        <dbReference type="SMART" id="SM00760"/>
    </source>
</evidence>
<evidence type="ECO:0000256" key="7">
    <source>
        <dbReference type="ARBA" id="ARBA00023125"/>
    </source>
</evidence>
<feature type="binding site" evidence="8">
    <location>
        <position position="167"/>
    </location>
    <ligand>
        <name>ATP</name>
        <dbReference type="ChEBI" id="CHEBI:30616"/>
    </ligand>
</feature>
<dbReference type="Gene3D" id="3.30.300.180">
    <property type="match status" value="1"/>
</dbReference>
<accession>A0A1F8CUP6</accession>
<proteinExistence type="inferred from homology"/>
<evidence type="ECO:0000256" key="10">
    <source>
        <dbReference type="RuleBase" id="RU000577"/>
    </source>
</evidence>
<dbReference type="PANTHER" id="PTHR30050">
    <property type="entry name" value="CHROMOSOMAL REPLICATION INITIATOR PROTEIN DNAA"/>
    <property type="match status" value="1"/>
</dbReference>
<evidence type="ECO:0000256" key="1">
    <source>
        <dbReference type="ARBA" id="ARBA00006583"/>
    </source>
</evidence>
<dbReference type="Pfam" id="PF11638">
    <property type="entry name" value="DnaA_N"/>
    <property type="match status" value="1"/>
</dbReference>
<dbReference type="GO" id="GO:0005737">
    <property type="term" value="C:cytoplasm"/>
    <property type="evidence" value="ECO:0007669"/>
    <property type="project" value="UniProtKB-SubCell"/>
</dbReference>
<dbReference type="GO" id="GO:0005524">
    <property type="term" value="F:ATP binding"/>
    <property type="evidence" value="ECO:0007669"/>
    <property type="project" value="UniProtKB-UniRule"/>
</dbReference>
<evidence type="ECO:0000256" key="6">
    <source>
        <dbReference type="ARBA" id="ARBA00023121"/>
    </source>
</evidence>
<evidence type="ECO:0000256" key="3">
    <source>
        <dbReference type="ARBA" id="ARBA00022705"/>
    </source>
</evidence>
<dbReference type="Gene3D" id="1.10.8.60">
    <property type="match status" value="1"/>
</dbReference>
<evidence type="ECO:0000313" key="15">
    <source>
        <dbReference type="Proteomes" id="UP000178999"/>
    </source>
</evidence>
<keyword evidence="5 8" id="KW-0067">ATP-binding</keyword>
<gene>
    <name evidence="8" type="primary">dnaA</name>
    <name evidence="14" type="ORF">A2382_04380</name>
</gene>
<comment type="function">
    <text evidence="8 10">Plays an essential role in the initiation and regulation of chromosomal replication. ATP-DnaA binds to the origin of replication (oriC) to initiate formation of the DNA replication initiation complex once per cell cycle. Binds the DnaA box (a 9 base pair repeat at the origin) and separates the double-stranded (ds)DNA. Forms a right-handed helical filament on oriC DNA; dsDNA binds to the exterior of the filament while single-stranded (ss)DNA is stabiized in the filament's interior. The ATP-DnaA-oriC complex binds and stabilizes one strand of the AT-rich DNA unwinding element (DUE), permitting loading of DNA polymerase. After initiation quickly degrades to an ADP-DnaA complex that is not apt for DNA replication. Binds acidic phospholipids.</text>
</comment>
<dbReference type="SUPFAM" id="SSF52540">
    <property type="entry name" value="P-loop containing nucleoside triphosphate hydrolases"/>
    <property type="match status" value="1"/>
</dbReference>
<dbReference type="InterPro" id="IPR001957">
    <property type="entry name" value="Chromosome_initiator_DnaA"/>
</dbReference>
<comment type="similarity">
    <text evidence="1 8 11">Belongs to the DnaA family.</text>
</comment>
<dbReference type="InterPro" id="IPR010921">
    <property type="entry name" value="Trp_repressor/repl_initiator"/>
</dbReference>
<comment type="caution">
    <text evidence="8">Lacks conserved residue(s) required for the propagation of feature annotation.</text>
</comment>
<comment type="subcellular location">
    <subcellularLocation>
        <location evidence="8">Cytoplasm</location>
    </subcellularLocation>
</comment>
<dbReference type="InterPro" id="IPR003593">
    <property type="entry name" value="AAA+_ATPase"/>
</dbReference>
<dbReference type="NCBIfam" id="TIGR00362">
    <property type="entry name" value="DnaA"/>
    <property type="match status" value="1"/>
</dbReference>
<dbReference type="SMART" id="SM00382">
    <property type="entry name" value="AAA"/>
    <property type="match status" value="1"/>
</dbReference>
<dbReference type="Pfam" id="PF08299">
    <property type="entry name" value="Bac_DnaA_C"/>
    <property type="match status" value="1"/>
</dbReference>
<feature type="domain" description="AAA+ ATPase" evidence="12">
    <location>
        <begin position="153"/>
        <end position="281"/>
    </location>
</feature>
<dbReference type="InterPro" id="IPR024633">
    <property type="entry name" value="DnaA_N_dom"/>
</dbReference>
<dbReference type="SMART" id="SM00760">
    <property type="entry name" value="Bac_DnaA_C"/>
    <property type="match status" value="1"/>
</dbReference>
<keyword evidence="3 8" id="KW-0235">DNA replication</keyword>
<sequence>MKPDKKQTWNEVLESVRVSVSPAIFSTWLSQTHLVSLRKLDERRYLAEIGCSSAFIKSTIELRYFGLIQDCLMKTLESPVDLSFVVKSSPDVINLNEALAPLFMKTEDSEIINEKIAKVNIRPGFKFQNFAVSGSNQMAHAAAEAVAQKPGQAYNPLFIWGGVGVGKTHLMHAVGYEMIKQDIEAKVIACTGEDFTNDIVEGIRNKTTQKFRDKYRKLKALLIDDIQFIAGKDAVQDEFFHTFNAVTAAGGQIILTSDKPPSAIAKLEERLRSRFEAGLIVDIGLPDFELRCAIVQIKANEKKLEIPVELVHMIAGNISTARQLEGFLVRLSSETKIRNVNVNEDVIQSILGKGIDGEEKKKPQVAPDRVIDTVCTYYNMSRRAMFGKARARMVARPRMILMYLLRTELNLPLEEIGNLIGGRDHTTAIHAVDRITNLATTNVNIREDILKIKNSL</sequence>
<evidence type="ECO:0000256" key="8">
    <source>
        <dbReference type="HAMAP-Rule" id="MF_00377"/>
    </source>
</evidence>
<dbReference type="GO" id="GO:0006270">
    <property type="term" value="P:DNA replication initiation"/>
    <property type="evidence" value="ECO:0007669"/>
    <property type="project" value="UniProtKB-UniRule"/>
</dbReference>
<dbReference type="InterPro" id="IPR038454">
    <property type="entry name" value="DnaA_N_sf"/>
</dbReference>
<dbReference type="SUPFAM" id="SSF48295">
    <property type="entry name" value="TrpR-like"/>
    <property type="match status" value="1"/>
</dbReference>
<dbReference type="CDD" id="cd00009">
    <property type="entry name" value="AAA"/>
    <property type="match status" value="1"/>
</dbReference>
<comment type="caution">
    <text evidence="14">The sequence shown here is derived from an EMBL/GenBank/DDBJ whole genome shotgun (WGS) entry which is preliminary data.</text>
</comment>
<protein>
    <recommendedName>
        <fullName evidence="8 9">Chromosomal replication initiator protein DnaA</fullName>
    </recommendedName>
</protein>
<feature type="domain" description="Chromosomal replication initiator DnaA C-terminal" evidence="13">
    <location>
        <begin position="366"/>
        <end position="435"/>
    </location>
</feature>
<comment type="subunit">
    <text evidence="8">Oligomerizes as a right-handed, spiral filament on DNA at oriC.</text>
</comment>
<keyword evidence="7 8" id="KW-0238">DNA-binding</keyword>
<dbReference type="Pfam" id="PF00308">
    <property type="entry name" value="Bac_DnaA"/>
    <property type="match status" value="1"/>
</dbReference>
<dbReference type="InterPro" id="IPR027417">
    <property type="entry name" value="P-loop_NTPase"/>
</dbReference>
<dbReference type="InterPro" id="IPR020591">
    <property type="entry name" value="Chromosome_initiator_DnaA-like"/>
</dbReference>
<dbReference type="STRING" id="1802538.A2382_04380"/>
<reference evidence="14 15" key="1">
    <citation type="journal article" date="2016" name="Nat. Commun.">
        <title>Thousands of microbial genomes shed light on interconnected biogeochemical processes in an aquifer system.</title>
        <authorList>
            <person name="Anantharaman K."/>
            <person name="Brown C.T."/>
            <person name="Hug L.A."/>
            <person name="Sharon I."/>
            <person name="Castelle C.J."/>
            <person name="Probst A.J."/>
            <person name="Thomas B.C."/>
            <person name="Singh A."/>
            <person name="Wilkins M.J."/>
            <person name="Karaoz U."/>
            <person name="Brodie E.L."/>
            <person name="Williams K.H."/>
            <person name="Hubbard S.S."/>
            <person name="Banfield J.F."/>
        </authorList>
    </citation>
    <scope>NUCLEOTIDE SEQUENCE [LARGE SCALE GENOMIC DNA]</scope>
</reference>
<evidence type="ECO:0000259" key="12">
    <source>
        <dbReference type="SMART" id="SM00382"/>
    </source>
</evidence>